<gene>
    <name evidence="2" type="ORF">DSCO28_72660</name>
</gene>
<geneLocation type="plasmid" evidence="3">
    <name>do28_1 dna</name>
</geneLocation>
<dbReference type="Gene3D" id="1.10.3910.10">
    <property type="entry name" value="SP0561-like"/>
    <property type="match status" value="1"/>
</dbReference>
<proteinExistence type="predicted"/>
<dbReference type="Pfam" id="PF08984">
    <property type="entry name" value="DUF1858"/>
    <property type="match status" value="1"/>
</dbReference>
<evidence type="ECO:0000313" key="3">
    <source>
        <dbReference type="Proteomes" id="UP000425960"/>
    </source>
</evidence>
<evidence type="ECO:0000259" key="1">
    <source>
        <dbReference type="Pfam" id="PF08984"/>
    </source>
</evidence>
<reference evidence="2 3" key="1">
    <citation type="submission" date="2019-11" db="EMBL/GenBank/DDBJ databases">
        <title>Comparative genomics of hydrocarbon-degrading Desulfosarcina strains.</title>
        <authorList>
            <person name="Watanabe M."/>
            <person name="Kojima H."/>
            <person name="Fukui M."/>
        </authorList>
    </citation>
    <scope>NUCLEOTIDE SEQUENCE [LARGE SCALE GENOMIC DNA]</scope>
    <source>
        <strain evidence="2 3">28bB2T</strain>
        <plasmid evidence="3">do28_1 dna</plasmid>
    </source>
</reference>
<evidence type="ECO:0000313" key="2">
    <source>
        <dbReference type="EMBL" id="BBO86700.1"/>
    </source>
</evidence>
<dbReference type="InterPro" id="IPR038062">
    <property type="entry name" value="ScdA-like_N_sf"/>
</dbReference>
<accession>A0A5K8A311</accession>
<dbReference type="AlphaFoldDB" id="A0A5K8A311"/>
<dbReference type="InterPro" id="IPR015077">
    <property type="entry name" value="DUF1858"/>
</dbReference>
<dbReference type="InterPro" id="IPR023883">
    <property type="entry name" value="CHP03980_redox-disulphide"/>
</dbReference>
<keyword evidence="2" id="KW-0614">Plasmid</keyword>
<dbReference type="Proteomes" id="UP000425960">
    <property type="component" value="Plasmid Do28_1"/>
</dbReference>
<protein>
    <recommendedName>
        <fullName evidence="1">DUF1858 domain-containing protein</fullName>
    </recommendedName>
</protein>
<dbReference type="KEGG" id="dov:DSCO28_72660"/>
<dbReference type="EMBL" id="AP021877">
    <property type="protein sequence ID" value="BBO86700.1"/>
    <property type="molecule type" value="Genomic_DNA"/>
</dbReference>
<sequence length="84" mass="9578">MEIIKERYIVETCVSESTTIKELLALYPFLLPTFIDLGLMCVGCPADAFHDLTDVAKEYGLDKNDLIVRLKTAIDENKNQEKNR</sequence>
<dbReference type="SUPFAM" id="SSF140683">
    <property type="entry name" value="SP0561-like"/>
    <property type="match status" value="1"/>
</dbReference>
<feature type="domain" description="DUF1858" evidence="1">
    <location>
        <begin position="16"/>
        <end position="67"/>
    </location>
</feature>
<name>A0A5K8A311_9BACT</name>
<dbReference type="NCBIfam" id="TIGR03980">
    <property type="entry name" value="prismane_assoc"/>
    <property type="match status" value="1"/>
</dbReference>
<organism evidence="2 3">
    <name type="scientific">Desulfosarcina ovata subsp. sediminis</name>
    <dbReference type="NCBI Taxonomy" id="885957"/>
    <lineage>
        <taxon>Bacteria</taxon>
        <taxon>Pseudomonadati</taxon>
        <taxon>Thermodesulfobacteriota</taxon>
        <taxon>Desulfobacteria</taxon>
        <taxon>Desulfobacterales</taxon>
        <taxon>Desulfosarcinaceae</taxon>
        <taxon>Desulfosarcina</taxon>
    </lineage>
</organism>